<dbReference type="PANTHER" id="PTHR47992">
    <property type="entry name" value="PROTEIN PHOSPHATASE"/>
    <property type="match status" value="1"/>
</dbReference>
<dbReference type="CDD" id="cd00143">
    <property type="entry name" value="PP2Cc"/>
    <property type="match status" value="1"/>
</dbReference>
<name>A0A7S2SPR2_9STRA</name>
<feature type="compositionally biased region" description="Basic and acidic residues" evidence="1">
    <location>
        <begin position="404"/>
        <end position="414"/>
    </location>
</feature>
<dbReference type="InterPro" id="IPR036457">
    <property type="entry name" value="PPM-type-like_dom_sf"/>
</dbReference>
<dbReference type="InterPro" id="IPR015655">
    <property type="entry name" value="PP2C"/>
</dbReference>
<feature type="compositionally biased region" description="Basic and acidic residues" evidence="1">
    <location>
        <begin position="365"/>
        <end position="380"/>
    </location>
</feature>
<dbReference type="InterPro" id="IPR001932">
    <property type="entry name" value="PPM-type_phosphatase-like_dom"/>
</dbReference>
<protein>
    <recommendedName>
        <fullName evidence="2">PPM-type phosphatase domain-containing protein</fullName>
    </recommendedName>
</protein>
<evidence type="ECO:0000256" key="1">
    <source>
        <dbReference type="SAM" id="MobiDB-lite"/>
    </source>
</evidence>
<evidence type="ECO:0000259" key="2">
    <source>
        <dbReference type="PROSITE" id="PS51746"/>
    </source>
</evidence>
<dbReference type="SUPFAM" id="SSF81606">
    <property type="entry name" value="PP2C-like"/>
    <property type="match status" value="1"/>
</dbReference>
<dbReference type="AlphaFoldDB" id="A0A7S2SPR2"/>
<proteinExistence type="predicted"/>
<dbReference type="Pfam" id="PF00481">
    <property type="entry name" value="PP2C"/>
    <property type="match status" value="1"/>
</dbReference>
<evidence type="ECO:0000313" key="3">
    <source>
        <dbReference type="EMBL" id="CAD9706208.1"/>
    </source>
</evidence>
<dbReference type="SMART" id="SM00332">
    <property type="entry name" value="PP2Cc"/>
    <property type="match status" value="1"/>
</dbReference>
<sequence length="443" mass="49008">MTTDPNPDPPPLVEEIQQFKQSCCLSISLCNERLRRKWAGVPAYDTDAHHFEPNNYGVNLYTLVESQGYRPYMEDRYISKPIRNGQSCLFAVLDGHGLEGEGHIIADYASKHLHKIVEKHLDSIDSIESTHVSSDDVQGDGQFFREKLDGALTEMDTVLRQLLPNASENNGTTVTATLVDVEYLTFANLGDSRGVLINKDYTIDFVTLDHKPTVELEETRVVRAGGFVDDFRVNGDLAVSRTLGDVTYKPSNAPRRLCPISNEPDVTRIKRLDKHRCIILGSDGVWDGLASIEVVDILKEFSLLDGGVDKETLKTNLDAAYKKIMREITISRLSSDNITLLIIILDDNLEKLRAKLAADNANNPKETKGGDEEDPKKGQDQVDIVQSHKIVKDQADEVTSPIGIEEKGIPDKETPGSGMTGSLKAESDEKVETSSSGVELELT</sequence>
<reference evidence="3" key="1">
    <citation type="submission" date="2021-01" db="EMBL/GenBank/DDBJ databases">
        <authorList>
            <person name="Corre E."/>
            <person name="Pelletier E."/>
            <person name="Niang G."/>
            <person name="Scheremetjew M."/>
            <person name="Finn R."/>
            <person name="Kale V."/>
            <person name="Holt S."/>
            <person name="Cochrane G."/>
            <person name="Meng A."/>
            <person name="Brown T."/>
            <person name="Cohen L."/>
        </authorList>
    </citation>
    <scope>NUCLEOTIDE SEQUENCE</scope>
    <source>
        <strain evidence="3">NY070348D</strain>
    </source>
</reference>
<gene>
    <name evidence="3" type="ORF">QSP1433_LOCUS16638</name>
</gene>
<dbReference type="EMBL" id="HBHK01026462">
    <property type="protein sequence ID" value="CAD9706208.1"/>
    <property type="molecule type" value="Transcribed_RNA"/>
</dbReference>
<dbReference type="PROSITE" id="PS51746">
    <property type="entry name" value="PPM_2"/>
    <property type="match status" value="1"/>
</dbReference>
<organism evidence="3">
    <name type="scientific">Mucochytrium quahogii</name>
    <dbReference type="NCBI Taxonomy" id="96639"/>
    <lineage>
        <taxon>Eukaryota</taxon>
        <taxon>Sar</taxon>
        <taxon>Stramenopiles</taxon>
        <taxon>Bigyra</taxon>
        <taxon>Labyrinthulomycetes</taxon>
        <taxon>Thraustochytrida</taxon>
        <taxon>Thraustochytriidae</taxon>
        <taxon>Mucochytrium</taxon>
    </lineage>
</organism>
<accession>A0A7S2SPR2</accession>
<feature type="region of interest" description="Disordered" evidence="1">
    <location>
        <begin position="360"/>
        <end position="443"/>
    </location>
</feature>
<dbReference type="GO" id="GO:0004722">
    <property type="term" value="F:protein serine/threonine phosphatase activity"/>
    <property type="evidence" value="ECO:0007669"/>
    <property type="project" value="InterPro"/>
</dbReference>
<feature type="domain" description="PPM-type phosphatase" evidence="2">
    <location>
        <begin position="60"/>
        <end position="345"/>
    </location>
</feature>
<dbReference type="Gene3D" id="3.60.40.10">
    <property type="entry name" value="PPM-type phosphatase domain"/>
    <property type="match status" value="1"/>
</dbReference>